<dbReference type="Gene3D" id="3.40.50.1820">
    <property type="entry name" value="alpha/beta hydrolase"/>
    <property type="match status" value="1"/>
</dbReference>
<feature type="signal peptide" evidence="2">
    <location>
        <begin position="1"/>
        <end position="25"/>
    </location>
</feature>
<dbReference type="InterPro" id="IPR000383">
    <property type="entry name" value="Xaa-Pro-like_dom"/>
</dbReference>
<evidence type="ECO:0000313" key="5">
    <source>
        <dbReference type="Proteomes" id="UP001596425"/>
    </source>
</evidence>
<dbReference type="RefSeq" id="WP_193191067.1">
    <property type="nucleotide sequence ID" value="NZ_JACZFR010000016.1"/>
</dbReference>
<dbReference type="SUPFAM" id="SSF49785">
    <property type="entry name" value="Galactose-binding domain-like"/>
    <property type="match status" value="1"/>
</dbReference>
<dbReference type="InterPro" id="IPR013736">
    <property type="entry name" value="Xaa-Pro_dipept_C"/>
</dbReference>
<reference evidence="5" key="1">
    <citation type="journal article" date="2019" name="Int. J. Syst. Evol. Microbiol.">
        <title>The Global Catalogue of Microorganisms (GCM) 10K type strain sequencing project: providing services to taxonomists for standard genome sequencing and annotation.</title>
        <authorList>
            <consortium name="The Broad Institute Genomics Platform"/>
            <consortium name="The Broad Institute Genome Sequencing Center for Infectious Disease"/>
            <person name="Wu L."/>
            <person name="Ma J."/>
        </authorList>
    </citation>
    <scope>NUCLEOTIDE SEQUENCE [LARGE SCALE GENOMIC DNA]</scope>
    <source>
        <strain evidence="5">CGMCC 1.13718</strain>
    </source>
</reference>
<evidence type="ECO:0000259" key="3">
    <source>
        <dbReference type="SMART" id="SM00939"/>
    </source>
</evidence>
<dbReference type="Proteomes" id="UP001596425">
    <property type="component" value="Unassembled WGS sequence"/>
</dbReference>
<sequence>MKILLNIPLIITALLGLQASATADANPETIINPFDIYQFNTIPPEAGAADITDQLIPSHDGTIIDASLFIPDGPAPLGGYPTVLLPGGWGQDKSMYDLAADMLSENGYLVLSYSNRGFSNSGGLADVAGPDTLGDISALIDWLESNYAVGKIGLGGISYGGGISLLGAVADDRVDAVAAMSAWADLEFELYPNETVNFFWGNLLLSAERTIPEVDQLWENITERKNLDQVRAFSASRSAIYRIQELNQRDIPILVSHQYGDYLFKPNRILDLFEALETPKKLLLNPGTHGATESLDSALYRHIWHNNLRWFDHYLKGEDNGVDSEPSVDITTRLATERELHNNWPVTDSGDRYFLHPRLTQFHAGALSETPYLGLPRNNTFSGGTDTAAGTGIPLVSALLEGLGVPVVAPVALIGGQNGIKYHTAAYPQPLQIRGNPQLDIWIVPSAPEVQLQFHLYDTDALGLGKLISHVPLTLHEAEVGVPQRVAVEFFTTSYDLPAGHRVSLVVDTENSLLYQRPENTDFQVQIPYRILLPASVYLPRL</sequence>
<evidence type="ECO:0000256" key="2">
    <source>
        <dbReference type="SAM" id="SignalP"/>
    </source>
</evidence>
<keyword evidence="1 4" id="KW-0378">Hydrolase</keyword>
<keyword evidence="2" id="KW-0732">Signal</keyword>
<dbReference type="Pfam" id="PF08530">
    <property type="entry name" value="PepX_C"/>
    <property type="match status" value="1"/>
</dbReference>
<organism evidence="4 5">
    <name type="scientific">Microbulbifer taiwanensis</name>
    <dbReference type="NCBI Taxonomy" id="986746"/>
    <lineage>
        <taxon>Bacteria</taxon>
        <taxon>Pseudomonadati</taxon>
        <taxon>Pseudomonadota</taxon>
        <taxon>Gammaproteobacteria</taxon>
        <taxon>Cellvibrionales</taxon>
        <taxon>Microbulbiferaceae</taxon>
        <taxon>Microbulbifer</taxon>
    </lineage>
</organism>
<keyword evidence="5" id="KW-1185">Reference proteome</keyword>
<dbReference type="Gene3D" id="2.60.120.260">
    <property type="entry name" value="Galactose-binding domain-like"/>
    <property type="match status" value="1"/>
</dbReference>
<dbReference type="Pfam" id="PF02129">
    <property type="entry name" value="Peptidase_S15"/>
    <property type="match status" value="1"/>
</dbReference>
<dbReference type="SMART" id="SM00939">
    <property type="entry name" value="PepX_C"/>
    <property type="match status" value="1"/>
</dbReference>
<gene>
    <name evidence="4" type="ORF">ACFQBM_16735</name>
</gene>
<dbReference type="InterPro" id="IPR008979">
    <property type="entry name" value="Galactose-bd-like_sf"/>
</dbReference>
<feature type="domain" description="Xaa-Pro dipeptidyl-peptidase C-terminal" evidence="3">
    <location>
        <begin position="308"/>
        <end position="540"/>
    </location>
</feature>
<dbReference type="SUPFAM" id="SSF53474">
    <property type="entry name" value="alpha/beta-Hydrolases"/>
    <property type="match status" value="1"/>
</dbReference>
<dbReference type="PANTHER" id="PTHR22946:SF9">
    <property type="entry name" value="POLYKETIDE TRANSFERASE AF380"/>
    <property type="match status" value="1"/>
</dbReference>
<dbReference type="InterPro" id="IPR029058">
    <property type="entry name" value="AB_hydrolase_fold"/>
</dbReference>
<feature type="chain" id="PRO_5047068721" evidence="2">
    <location>
        <begin position="26"/>
        <end position="542"/>
    </location>
</feature>
<evidence type="ECO:0000256" key="1">
    <source>
        <dbReference type="ARBA" id="ARBA00022801"/>
    </source>
</evidence>
<accession>A0ABW1YS39</accession>
<proteinExistence type="predicted"/>
<dbReference type="InterPro" id="IPR050261">
    <property type="entry name" value="FrsA_esterase"/>
</dbReference>
<dbReference type="PANTHER" id="PTHR22946">
    <property type="entry name" value="DIENELACTONE HYDROLASE DOMAIN-CONTAINING PROTEIN-RELATED"/>
    <property type="match status" value="1"/>
</dbReference>
<dbReference type="GO" id="GO:0016787">
    <property type="term" value="F:hydrolase activity"/>
    <property type="evidence" value="ECO:0007669"/>
    <property type="project" value="UniProtKB-KW"/>
</dbReference>
<name>A0ABW1YS39_9GAMM</name>
<comment type="caution">
    <text evidence="4">The sequence shown here is derived from an EMBL/GenBank/DDBJ whole genome shotgun (WGS) entry which is preliminary data.</text>
</comment>
<protein>
    <submittedName>
        <fullName evidence="4">Alpha/beta fold hydrolase</fullName>
    </submittedName>
</protein>
<evidence type="ECO:0000313" key="4">
    <source>
        <dbReference type="EMBL" id="MFC6634937.1"/>
    </source>
</evidence>
<dbReference type="EMBL" id="JBHSVR010000001">
    <property type="protein sequence ID" value="MFC6634937.1"/>
    <property type="molecule type" value="Genomic_DNA"/>
</dbReference>